<evidence type="ECO:0000256" key="4">
    <source>
        <dbReference type="SAM" id="Coils"/>
    </source>
</evidence>
<keyword evidence="8" id="KW-1185">Reference proteome</keyword>
<feature type="domain" description="RCK C-terminal" evidence="6">
    <location>
        <begin position="121"/>
        <end position="206"/>
    </location>
</feature>
<dbReference type="RefSeq" id="WP_277731257.1">
    <property type="nucleotide sequence ID" value="NZ_CP120733.1"/>
</dbReference>
<dbReference type="InterPro" id="IPR006037">
    <property type="entry name" value="RCK_C"/>
</dbReference>
<dbReference type="InterPro" id="IPR000524">
    <property type="entry name" value="Tscrpt_reg_HTH_GntR"/>
</dbReference>
<feature type="domain" description="HTH gntR-type" evidence="5">
    <location>
        <begin position="7"/>
        <end position="75"/>
    </location>
</feature>
<evidence type="ECO:0000259" key="5">
    <source>
        <dbReference type="PROSITE" id="PS50949"/>
    </source>
</evidence>
<dbReference type="InterPro" id="IPR036721">
    <property type="entry name" value="RCK_C_sf"/>
</dbReference>
<dbReference type="Proteomes" id="UP001222800">
    <property type="component" value="Chromosome"/>
</dbReference>
<dbReference type="PANTHER" id="PTHR38445:SF9">
    <property type="entry name" value="HTH-TYPE TRANSCRIPTIONAL REPRESSOR YTRA"/>
    <property type="match status" value="1"/>
</dbReference>
<keyword evidence="3" id="KW-0804">Transcription</keyword>
<dbReference type="SMART" id="SM00345">
    <property type="entry name" value="HTH_GNTR"/>
    <property type="match status" value="1"/>
</dbReference>
<protein>
    <submittedName>
        <fullName evidence="7">TrkA C-terminal domain-containing protein</fullName>
    </submittedName>
</protein>
<dbReference type="Pfam" id="PF02080">
    <property type="entry name" value="TrkA_C"/>
    <property type="match status" value="1"/>
</dbReference>
<evidence type="ECO:0000259" key="6">
    <source>
        <dbReference type="PROSITE" id="PS51202"/>
    </source>
</evidence>
<sequence length="206" mass="23560">MSERISIPRYIKIALDVATRIYKGSIHEGEKLRGRSILASEYNVSPETIRKAMKVLEDREVVRVSKGSGIIVLSKYKAGEVIQSFRNSEETISDLRQKLKNFMDEKKEIEKKIQETMEKIIDLYKFKRSDIIDPMQIQLKEEYHIIGKTIGECKIWENTGATILGVLRNGDMILSPGPNLQFKVDDSLIIVGDLGVTDKINEYLKI</sequence>
<dbReference type="PROSITE" id="PS51202">
    <property type="entry name" value="RCK_C"/>
    <property type="match status" value="1"/>
</dbReference>
<keyword evidence="4" id="KW-0175">Coiled coil</keyword>
<evidence type="ECO:0000256" key="3">
    <source>
        <dbReference type="ARBA" id="ARBA00023163"/>
    </source>
</evidence>
<dbReference type="SUPFAM" id="SSF46785">
    <property type="entry name" value="Winged helix' DNA-binding domain"/>
    <property type="match status" value="1"/>
</dbReference>
<evidence type="ECO:0000313" key="8">
    <source>
        <dbReference type="Proteomes" id="UP001222800"/>
    </source>
</evidence>
<organism evidence="7 8">
    <name type="scientific">Tepidibacter hydrothermalis</name>
    <dbReference type="NCBI Taxonomy" id="3036126"/>
    <lineage>
        <taxon>Bacteria</taxon>
        <taxon>Bacillati</taxon>
        <taxon>Bacillota</taxon>
        <taxon>Clostridia</taxon>
        <taxon>Peptostreptococcales</taxon>
        <taxon>Peptostreptococcaceae</taxon>
        <taxon>Tepidibacter</taxon>
    </lineage>
</organism>
<dbReference type="Gene3D" id="3.30.70.1450">
    <property type="entry name" value="Regulator of K+ conductance, C-terminal domain"/>
    <property type="match status" value="1"/>
</dbReference>
<proteinExistence type="predicted"/>
<keyword evidence="2" id="KW-0238">DNA-binding</keyword>
<accession>A0ABY8E8U6</accession>
<evidence type="ECO:0000313" key="7">
    <source>
        <dbReference type="EMBL" id="WFD09332.1"/>
    </source>
</evidence>
<name>A0ABY8E8U6_9FIRM</name>
<reference evidence="7 8" key="1">
    <citation type="submission" date="2023-03" db="EMBL/GenBank/DDBJ databases">
        <title>Complete genome sequence of Tepidibacter sp. SWIR-1, isolated from a deep-sea hydrothermal vent.</title>
        <authorList>
            <person name="Li X."/>
        </authorList>
    </citation>
    <scope>NUCLEOTIDE SEQUENCE [LARGE SCALE GENOMIC DNA]</scope>
    <source>
        <strain evidence="7 8">SWIR-1</strain>
    </source>
</reference>
<dbReference type="Pfam" id="PF00392">
    <property type="entry name" value="GntR"/>
    <property type="match status" value="1"/>
</dbReference>
<dbReference type="PROSITE" id="PS50949">
    <property type="entry name" value="HTH_GNTR"/>
    <property type="match status" value="1"/>
</dbReference>
<evidence type="ECO:0000256" key="2">
    <source>
        <dbReference type="ARBA" id="ARBA00023125"/>
    </source>
</evidence>
<dbReference type="SUPFAM" id="SSF116726">
    <property type="entry name" value="TrkA C-terminal domain-like"/>
    <property type="match status" value="1"/>
</dbReference>
<dbReference type="PANTHER" id="PTHR38445">
    <property type="entry name" value="HTH-TYPE TRANSCRIPTIONAL REPRESSOR YTRA"/>
    <property type="match status" value="1"/>
</dbReference>
<dbReference type="InterPro" id="IPR036390">
    <property type="entry name" value="WH_DNA-bd_sf"/>
</dbReference>
<dbReference type="EMBL" id="CP120733">
    <property type="protein sequence ID" value="WFD09332.1"/>
    <property type="molecule type" value="Genomic_DNA"/>
</dbReference>
<dbReference type="Gene3D" id="1.10.10.10">
    <property type="entry name" value="Winged helix-like DNA-binding domain superfamily/Winged helix DNA-binding domain"/>
    <property type="match status" value="1"/>
</dbReference>
<gene>
    <name evidence="7" type="ORF">P4S50_13160</name>
</gene>
<dbReference type="InterPro" id="IPR036388">
    <property type="entry name" value="WH-like_DNA-bd_sf"/>
</dbReference>
<feature type="coiled-coil region" evidence="4">
    <location>
        <begin position="85"/>
        <end position="119"/>
    </location>
</feature>
<evidence type="ECO:0000256" key="1">
    <source>
        <dbReference type="ARBA" id="ARBA00023015"/>
    </source>
</evidence>
<keyword evidence="1" id="KW-0805">Transcription regulation</keyword>